<dbReference type="InterPro" id="IPR033712">
    <property type="entry name" value="Pumilio_RNA-bd"/>
</dbReference>
<evidence type="ECO:0000256" key="3">
    <source>
        <dbReference type="SAM" id="MobiDB-lite"/>
    </source>
</evidence>
<evidence type="ECO:0000256" key="1">
    <source>
        <dbReference type="ARBA" id="ARBA00022737"/>
    </source>
</evidence>
<feature type="repeat" description="Pumilio" evidence="2">
    <location>
        <begin position="174"/>
        <end position="209"/>
    </location>
</feature>
<feature type="compositionally biased region" description="Basic and acidic residues" evidence="3">
    <location>
        <begin position="349"/>
        <end position="362"/>
    </location>
</feature>
<feature type="repeat" description="Pumilio" evidence="2">
    <location>
        <begin position="29"/>
        <end position="64"/>
    </location>
</feature>
<feature type="repeat" description="Pumilio" evidence="2">
    <location>
        <begin position="1"/>
        <end position="28"/>
    </location>
</feature>
<accession>A0A6B2L4Q5</accession>
<reference evidence="5" key="1">
    <citation type="journal article" date="2020" name="J. Eukaryot. Microbiol.">
        <title>De novo Sequencing, Assembly and Annotation of the Transcriptome for the Free-Living Testate Amoeba Arcella intermedia.</title>
        <authorList>
            <person name="Ribeiro G.M."/>
            <person name="Porfirio-Sousa A.L."/>
            <person name="Maurer-Alcala X.X."/>
            <person name="Katz L.A."/>
            <person name="Lahr D.J.G."/>
        </authorList>
    </citation>
    <scope>NUCLEOTIDE SEQUENCE</scope>
</reference>
<dbReference type="GO" id="GO:0003729">
    <property type="term" value="F:mRNA binding"/>
    <property type="evidence" value="ECO:0007669"/>
    <property type="project" value="TreeGrafter"/>
</dbReference>
<dbReference type="SUPFAM" id="SSF48371">
    <property type="entry name" value="ARM repeat"/>
    <property type="match status" value="1"/>
</dbReference>
<name>A0A6B2L4Q5_9EUKA</name>
<proteinExistence type="predicted"/>
<dbReference type="PROSITE" id="PS50302">
    <property type="entry name" value="PUM"/>
    <property type="match status" value="8"/>
</dbReference>
<sequence>MCLDQHGCRYLQRQLDTGDEQVIKVIFDEVIDNIVQLMSDPFGNYLCQKLIEHCSDEQRIEIVKGVAGDIVHISKNMHGTRAVQKLIEHLSSPEENKLIRKALKGSVVGLIQDLNGNHVIQKCLHKMEPNDNQFIYDAVAQHCVQVSTHRHGCCVMQRCIDHATYQQKLQLVKEIKCAAASLVQDAFGNYVVQYALDLDIPNLATELIAELQSKLLYLSRQKFSSNVVEKCLKVGSATCVIRVLRELMDEDPDPDVPNPVPSPNPEIIQQNLIELLQDSYGNYVIQTCLSEGAVKGPKEYQRMVNLLNPYVHQLRNAPYIKRIQNLLSLPTKPNATIETNDNHNNNGVLEHDLGGIRRDPRATRPNNMYFTNTTRFTRQ</sequence>
<dbReference type="Pfam" id="PF00806">
    <property type="entry name" value="PUF"/>
    <property type="match status" value="8"/>
</dbReference>
<dbReference type="PANTHER" id="PTHR12537">
    <property type="entry name" value="RNA BINDING PROTEIN PUMILIO-RELATED"/>
    <property type="match status" value="1"/>
</dbReference>
<dbReference type="CDD" id="cd07920">
    <property type="entry name" value="Pumilio"/>
    <property type="match status" value="1"/>
</dbReference>
<evidence type="ECO:0000313" key="5">
    <source>
        <dbReference type="EMBL" id="NDV32033.1"/>
    </source>
</evidence>
<dbReference type="InterPro" id="IPR001313">
    <property type="entry name" value="Pumilio_RNA-bd_rpt"/>
</dbReference>
<feature type="region of interest" description="Disordered" evidence="3">
    <location>
        <begin position="337"/>
        <end position="379"/>
    </location>
</feature>
<dbReference type="GO" id="GO:0005737">
    <property type="term" value="C:cytoplasm"/>
    <property type="evidence" value="ECO:0007669"/>
    <property type="project" value="TreeGrafter"/>
</dbReference>
<feature type="repeat" description="Pumilio" evidence="2">
    <location>
        <begin position="138"/>
        <end position="173"/>
    </location>
</feature>
<feature type="repeat" description="Pumilio" evidence="2">
    <location>
        <begin position="266"/>
        <end position="305"/>
    </location>
</feature>
<dbReference type="AlphaFoldDB" id="A0A6B2L4Q5"/>
<dbReference type="SMART" id="SM00025">
    <property type="entry name" value="Pumilio"/>
    <property type="match status" value="8"/>
</dbReference>
<dbReference type="PROSITE" id="PS50303">
    <property type="entry name" value="PUM_HD"/>
    <property type="match status" value="1"/>
</dbReference>
<dbReference type="FunFam" id="1.25.10.10:FF:000237">
    <property type="entry name" value="Pumilio homolog 9"/>
    <property type="match status" value="1"/>
</dbReference>
<feature type="compositionally biased region" description="Polar residues" evidence="3">
    <location>
        <begin position="337"/>
        <end position="347"/>
    </location>
</feature>
<feature type="domain" description="PUM-HD" evidence="4">
    <location>
        <begin position="1"/>
        <end position="331"/>
    </location>
</feature>
<organism evidence="5">
    <name type="scientific">Arcella intermedia</name>
    <dbReference type="NCBI Taxonomy" id="1963864"/>
    <lineage>
        <taxon>Eukaryota</taxon>
        <taxon>Amoebozoa</taxon>
        <taxon>Tubulinea</taxon>
        <taxon>Elardia</taxon>
        <taxon>Arcellinida</taxon>
        <taxon>Sphaerothecina</taxon>
        <taxon>Arcellidae</taxon>
        <taxon>Arcella</taxon>
    </lineage>
</organism>
<dbReference type="PANTHER" id="PTHR12537:SF13">
    <property type="entry name" value="PUMILIO HOMOLOGY DOMAIN FAMILY MEMBER 4"/>
    <property type="match status" value="1"/>
</dbReference>
<feature type="compositionally biased region" description="Polar residues" evidence="3">
    <location>
        <begin position="364"/>
        <end position="379"/>
    </location>
</feature>
<dbReference type="EMBL" id="GIBP01003064">
    <property type="protein sequence ID" value="NDV32033.1"/>
    <property type="molecule type" value="Transcribed_RNA"/>
</dbReference>
<dbReference type="Gene3D" id="1.25.10.10">
    <property type="entry name" value="Leucine-rich Repeat Variant"/>
    <property type="match status" value="1"/>
</dbReference>
<keyword evidence="1" id="KW-0677">Repeat</keyword>
<dbReference type="InterPro" id="IPR033133">
    <property type="entry name" value="PUM-HD"/>
</dbReference>
<dbReference type="InterPro" id="IPR016024">
    <property type="entry name" value="ARM-type_fold"/>
</dbReference>
<dbReference type="GO" id="GO:0010608">
    <property type="term" value="P:post-transcriptional regulation of gene expression"/>
    <property type="evidence" value="ECO:0007669"/>
    <property type="project" value="TreeGrafter"/>
</dbReference>
<feature type="repeat" description="Pumilio" evidence="2">
    <location>
        <begin position="210"/>
        <end position="245"/>
    </location>
</feature>
<evidence type="ECO:0000259" key="4">
    <source>
        <dbReference type="PROSITE" id="PS50303"/>
    </source>
</evidence>
<dbReference type="InterPro" id="IPR011989">
    <property type="entry name" value="ARM-like"/>
</dbReference>
<feature type="repeat" description="Pumilio" evidence="2">
    <location>
        <begin position="102"/>
        <end position="137"/>
    </location>
</feature>
<protein>
    <recommendedName>
        <fullName evidence="4">PUM-HD domain-containing protein</fullName>
    </recommendedName>
</protein>
<evidence type="ECO:0000256" key="2">
    <source>
        <dbReference type="PROSITE-ProRule" id="PRU00317"/>
    </source>
</evidence>
<feature type="repeat" description="Pumilio" evidence="2">
    <location>
        <begin position="65"/>
        <end position="100"/>
    </location>
</feature>